<evidence type="ECO:0000256" key="2">
    <source>
        <dbReference type="PROSITE-ProRule" id="PRU00500"/>
    </source>
</evidence>
<dbReference type="AlphaFoldDB" id="A0A8S4G4F2"/>
<name>A0A8S4G4F2_PLUXY</name>
<dbReference type="Proteomes" id="UP000653454">
    <property type="component" value="Unassembled WGS sequence"/>
</dbReference>
<dbReference type="Pfam" id="PF00086">
    <property type="entry name" value="Thyroglobulin_1"/>
    <property type="match status" value="2"/>
</dbReference>
<organism evidence="4 5">
    <name type="scientific">Plutella xylostella</name>
    <name type="common">Diamondback moth</name>
    <name type="synonym">Plutella maculipennis</name>
    <dbReference type="NCBI Taxonomy" id="51655"/>
    <lineage>
        <taxon>Eukaryota</taxon>
        <taxon>Metazoa</taxon>
        <taxon>Ecdysozoa</taxon>
        <taxon>Arthropoda</taxon>
        <taxon>Hexapoda</taxon>
        <taxon>Insecta</taxon>
        <taxon>Pterygota</taxon>
        <taxon>Neoptera</taxon>
        <taxon>Endopterygota</taxon>
        <taxon>Lepidoptera</taxon>
        <taxon>Glossata</taxon>
        <taxon>Ditrysia</taxon>
        <taxon>Yponomeutoidea</taxon>
        <taxon>Plutellidae</taxon>
        <taxon>Plutella</taxon>
    </lineage>
</organism>
<accession>A0A8S4G4F2</accession>
<protein>
    <submittedName>
        <fullName evidence="4">(diamondback moth) hypothetical protein</fullName>
    </submittedName>
</protein>
<evidence type="ECO:0000259" key="3">
    <source>
        <dbReference type="PROSITE" id="PS51162"/>
    </source>
</evidence>
<feature type="disulfide bond" evidence="2">
    <location>
        <begin position="203"/>
        <end position="223"/>
    </location>
</feature>
<comment type="caution">
    <text evidence="2">Lacks conserved residue(s) required for the propagation of feature annotation.</text>
</comment>
<feature type="domain" description="Thyroglobulin type-1" evidence="3">
    <location>
        <begin position="166"/>
        <end position="223"/>
    </location>
</feature>
<dbReference type="PROSITE" id="PS51162">
    <property type="entry name" value="THYROGLOBULIN_1_2"/>
    <property type="match status" value="2"/>
</dbReference>
<keyword evidence="1 2" id="KW-1015">Disulfide bond</keyword>
<dbReference type="InterPro" id="IPR000716">
    <property type="entry name" value="Thyroglobulin_1"/>
</dbReference>
<dbReference type="EMBL" id="CAJHNJ030000121">
    <property type="protein sequence ID" value="CAG9135995.1"/>
    <property type="molecule type" value="Genomic_DNA"/>
</dbReference>
<dbReference type="SMART" id="SM00211">
    <property type="entry name" value="TY"/>
    <property type="match status" value="2"/>
</dbReference>
<dbReference type="Gene3D" id="4.10.800.10">
    <property type="entry name" value="Thyroglobulin type-1"/>
    <property type="match status" value="2"/>
</dbReference>
<dbReference type="InterPro" id="IPR036857">
    <property type="entry name" value="Thyroglobulin_1_sf"/>
</dbReference>
<keyword evidence="5" id="KW-1185">Reference proteome</keyword>
<sequence length="231" mass="25633">MNVFKECSRRVHRLKASISPGVRFPVDGPRCTADGSFYPVQCVGQICHCANKLTGVLEGKSVNVTEDKVSDLPCYDKDLDLFAAYNFDNFSSPCLEEKREKVALLQASIDQGYTVDYYNDVSDCHPDGTYGRVIVNNGTKICVDEWGIQIGHYQAQPNTPEYDNMNCNCAVTSSIMAASLEQPVCCSNGNFRAVQCRRGRCRCVDQHGRQTETETYDVASLSCATEGWETC</sequence>
<evidence type="ECO:0000313" key="5">
    <source>
        <dbReference type="Proteomes" id="UP000653454"/>
    </source>
</evidence>
<evidence type="ECO:0000313" key="4">
    <source>
        <dbReference type="EMBL" id="CAG9135995.1"/>
    </source>
</evidence>
<feature type="domain" description="Thyroglobulin type-1" evidence="3">
    <location>
        <begin position="4"/>
        <end position="74"/>
    </location>
</feature>
<reference evidence="4" key="1">
    <citation type="submission" date="2020-11" db="EMBL/GenBank/DDBJ databases">
        <authorList>
            <person name="Whiteford S."/>
        </authorList>
    </citation>
    <scope>NUCLEOTIDE SEQUENCE</scope>
</reference>
<evidence type="ECO:0000256" key="1">
    <source>
        <dbReference type="ARBA" id="ARBA00023157"/>
    </source>
</evidence>
<proteinExistence type="predicted"/>
<comment type="caution">
    <text evidence="4">The sequence shown here is derived from an EMBL/GenBank/DDBJ whole genome shotgun (WGS) entry which is preliminary data.</text>
</comment>
<dbReference type="SUPFAM" id="SSF57610">
    <property type="entry name" value="Thyroglobulin type-1 domain"/>
    <property type="match status" value="2"/>
</dbReference>
<gene>
    <name evidence="4" type="ORF">PLXY2_LOCUS14262</name>
</gene>